<feature type="transmembrane region" description="Helical" evidence="2">
    <location>
        <begin position="142"/>
        <end position="160"/>
    </location>
</feature>
<feature type="region of interest" description="Disordered" evidence="1">
    <location>
        <begin position="10"/>
        <end position="69"/>
    </location>
</feature>
<keyword evidence="6" id="KW-1185">Reference proteome</keyword>
<dbReference type="Proteomes" id="UP000092659">
    <property type="component" value="Chromosome"/>
</dbReference>
<evidence type="ECO:0000313" key="6">
    <source>
        <dbReference type="Proteomes" id="UP001519309"/>
    </source>
</evidence>
<dbReference type="RefSeq" id="WP_067313703.1">
    <property type="nucleotide sequence ID" value="NZ_CP016279.1"/>
</dbReference>
<name>A0A1B1B771_9ACTN</name>
<evidence type="ECO:0000313" key="5">
    <source>
        <dbReference type="Proteomes" id="UP000092659"/>
    </source>
</evidence>
<proteinExistence type="predicted"/>
<reference evidence="3 5" key="1">
    <citation type="submission" date="2016-06" db="EMBL/GenBank/DDBJ databases">
        <title>Complete genome sequence of Streptomyces griseochromogenes ATCC 14511, the Blasticidin S producer.</title>
        <authorList>
            <person name="Wu L."/>
        </authorList>
    </citation>
    <scope>NUCLEOTIDE SEQUENCE [LARGE SCALE GENOMIC DNA]</scope>
    <source>
        <strain evidence="3 5">ATCC 14511</strain>
    </source>
</reference>
<accession>A0A1B1B771</accession>
<keyword evidence="2" id="KW-1133">Transmembrane helix</keyword>
<organism evidence="3 5">
    <name type="scientific">Streptomyces griseochromogenes</name>
    <dbReference type="NCBI Taxonomy" id="68214"/>
    <lineage>
        <taxon>Bacteria</taxon>
        <taxon>Bacillati</taxon>
        <taxon>Actinomycetota</taxon>
        <taxon>Actinomycetes</taxon>
        <taxon>Kitasatosporales</taxon>
        <taxon>Streptomycetaceae</taxon>
        <taxon>Streptomyces</taxon>
    </lineage>
</organism>
<dbReference type="AlphaFoldDB" id="A0A1B1B771"/>
<gene>
    <name evidence="3" type="ORF">AVL59_37955</name>
    <name evidence="4" type="ORF">J2Z21_001778</name>
</gene>
<feature type="transmembrane region" description="Helical" evidence="2">
    <location>
        <begin position="104"/>
        <end position="126"/>
    </location>
</feature>
<dbReference type="KEGG" id="sgs:AVL59_37955"/>
<keyword evidence="2" id="KW-0472">Membrane</keyword>
<evidence type="ECO:0000313" key="4">
    <source>
        <dbReference type="EMBL" id="MBP2048853.1"/>
    </source>
</evidence>
<dbReference type="STRING" id="68214.AVL59_37955"/>
<dbReference type="Proteomes" id="UP001519309">
    <property type="component" value="Unassembled WGS sequence"/>
</dbReference>
<dbReference type="OrthoDB" id="9928283at2"/>
<protein>
    <submittedName>
        <fullName evidence="3">Uncharacterized protein</fullName>
    </submittedName>
</protein>
<dbReference type="EMBL" id="CP016279">
    <property type="protein sequence ID" value="ANP54611.1"/>
    <property type="molecule type" value="Genomic_DNA"/>
</dbReference>
<reference evidence="4 6" key="2">
    <citation type="submission" date="2021-03" db="EMBL/GenBank/DDBJ databases">
        <title>Genomic Encyclopedia of Type Strains, Phase IV (KMG-IV): sequencing the most valuable type-strain genomes for metagenomic binning, comparative biology and taxonomic classification.</title>
        <authorList>
            <person name="Goeker M."/>
        </authorList>
    </citation>
    <scope>NUCLEOTIDE SEQUENCE [LARGE SCALE GENOMIC DNA]</scope>
    <source>
        <strain evidence="4 6">DSM 40499</strain>
    </source>
</reference>
<evidence type="ECO:0000256" key="1">
    <source>
        <dbReference type="SAM" id="MobiDB-lite"/>
    </source>
</evidence>
<evidence type="ECO:0000313" key="3">
    <source>
        <dbReference type="EMBL" id="ANP54611.1"/>
    </source>
</evidence>
<keyword evidence="2" id="KW-0812">Transmembrane</keyword>
<dbReference type="EMBL" id="JAGGLP010000003">
    <property type="protein sequence ID" value="MBP2048853.1"/>
    <property type="molecule type" value="Genomic_DNA"/>
</dbReference>
<feature type="region of interest" description="Disordered" evidence="1">
    <location>
        <begin position="166"/>
        <end position="187"/>
    </location>
</feature>
<evidence type="ECO:0000256" key="2">
    <source>
        <dbReference type="SAM" id="Phobius"/>
    </source>
</evidence>
<sequence>MAGVFTWIRQWRAGDGAGPGAPVPGPAGEPTERAGEEIPGDTQDPDPPLPEPGGGPRGGNDIASPRDVLPERPPTVNDLVLYFMHSVFGSDLALKRFLKVLTRLAVIGVVGYAAVWVVSLVIHVLFQKIAPGSAPSLGSLKWSVTGLGSGTALVFGGLRIRRWRKSRGQRPAIPPPGTAEEAGERQP</sequence>